<proteinExistence type="predicted"/>
<evidence type="ECO:0000313" key="2">
    <source>
        <dbReference type="EMBL" id="ART30272.1"/>
    </source>
</evidence>
<reference evidence="2" key="1">
    <citation type="submission" date="2017-03" db="EMBL/GenBank/DDBJ databases">
        <title>The mitochondrial genome of the carnivorous plant Utricularia reniformis (Lentibulariaceae): structure, comparative analysis and evolutionary landmarks.</title>
        <authorList>
            <person name="Silva S.R."/>
            <person name="Alvarenga D.O."/>
            <person name="Michael T.P."/>
            <person name="Miranda V.F.O."/>
            <person name="Varani A.M."/>
        </authorList>
    </citation>
    <scope>NUCLEOTIDE SEQUENCE</scope>
</reference>
<gene>
    <name evidence="2" type="ORF">AEK19_MT0315</name>
</gene>
<sequence length="54" mass="5847">MREAPYFYSSNGASAFTILTMYLATSSHSVSAPSPTTLSLHGESVTSYYGDMFL</sequence>
<evidence type="ECO:0000256" key="1">
    <source>
        <dbReference type="SAM" id="Phobius"/>
    </source>
</evidence>
<keyword evidence="2" id="KW-0496">Mitochondrion</keyword>
<name>A0A1Y0AYP0_9LAMI</name>
<dbReference type="EMBL" id="KY774314">
    <property type="protein sequence ID" value="ART30272.1"/>
    <property type="molecule type" value="Genomic_DNA"/>
</dbReference>
<dbReference type="AlphaFoldDB" id="A0A1Y0AYP0"/>
<keyword evidence="1" id="KW-1133">Transmembrane helix</keyword>
<accession>A0A1Y0AYP0</accession>
<keyword evidence="1" id="KW-0472">Membrane</keyword>
<keyword evidence="1" id="KW-0812">Transmembrane</keyword>
<feature type="transmembrane region" description="Helical" evidence="1">
    <location>
        <begin position="6"/>
        <end position="24"/>
    </location>
</feature>
<protein>
    <submittedName>
        <fullName evidence="2">Uncharacterized protein</fullName>
    </submittedName>
</protein>
<organism evidence="2">
    <name type="scientific">Utricularia reniformis</name>
    <dbReference type="NCBI Taxonomy" id="192314"/>
    <lineage>
        <taxon>Eukaryota</taxon>
        <taxon>Viridiplantae</taxon>
        <taxon>Streptophyta</taxon>
        <taxon>Embryophyta</taxon>
        <taxon>Tracheophyta</taxon>
        <taxon>Spermatophyta</taxon>
        <taxon>Magnoliopsida</taxon>
        <taxon>eudicotyledons</taxon>
        <taxon>Gunneridae</taxon>
        <taxon>Pentapetalae</taxon>
        <taxon>asterids</taxon>
        <taxon>lamiids</taxon>
        <taxon>Lamiales</taxon>
        <taxon>Lentibulariaceae</taxon>
        <taxon>Utricularia</taxon>
    </lineage>
</organism>
<geneLocation type="mitochondrion" evidence="2"/>